<dbReference type="InterPro" id="IPR037124">
    <property type="entry name" value="Chaperonin_GroES_sf"/>
</dbReference>
<comment type="subcellular location">
    <subcellularLocation>
        <location evidence="3">Cytoplasm</location>
    </subcellularLocation>
</comment>
<dbReference type="InterPro" id="IPR020818">
    <property type="entry name" value="Chaperonin_GroES"/>
</dbReference>
<evidence type="ECO:0000313" key="6">
    <source>
        <dbReference type="Proteomes" id="UP000502706"/>
    </source>
</evidence>
<evidence type="ECO:0000256" key="3">
    <source>
        <dbReference type="HAMAP-Rule" id="MF_00580"/>
    </source>
</evidence>
<dbReference type="Gene3D" id="2.30.33.40">
    <property type="entry name" value="GroES chaperonin"/>
    <property type="match status" value="1"/>
</dbReference>
<dbReference type="SUPFAM" id="SSF50129">
    <property type="entry name" value="GroES-like"/>
    <property type="match status" value="1"/>
</dbReference>
<comment type="function">
    <text evidence="3 4">Together with the chaperonin GroEL, plays an essential role in assisting protein folding. The GroEL-GroES system forms a nano-cage that allows encapsulation of the non-native substrate proteins and provides a physical environment optimized to promote and accelerate protein folding. GroES binds to the apical surface of the GroEL ring, thereby capping the opening of the GroEL channel.</text>
</comment>
<evidence type="ECO:0000256" key="1">
    <source>
        <dbReference type="ARBA" id="ARBA00006975"/>
    </source>
</evidence>
<comment type="subunit">
    <text evidence="3">Heptamer of 7 subunits arranged in a ring. Interacts with the chaperonin GroEL.</text>
</comment>
<comment type="similarity">
    <text evidence="1 3 4">Belongs to the GroES chaperonin family.</text>
</comment>
<evidence type="ECO:0000256" key="2">
    <source>
        <dbReference type="ARBA" id="ARBA00023186"/>
    </source>
</evidence>
<dbReference type="GO" id="GO:0051082">
    <property type="term" value="F:unfolded protein binding"/>
    <property type="evidence" value="ECO:0007669"/>
    <property type="project" value="TreeGrafter"/>
</dbReference>
<dbReference type="PRINTS" id="PR00297">
    <property type="entry name" value="CHAPERONIN10"/>
</dbReference>
<dbReference type="NCBIfam" id="NF001534">
    <property type="entry name" value="PRK00364.2-5"/>
    <property type="match status" value="1"/>
</dbReference>
<keyword evidence="6" id="KW-1185">Reference proteome</keyword>
<dbReference type="EMBL" id="CP045121">
    <property type="protein sequence ID" value="QIN77974.1"/>
    <property type="molecule type" value="Genomic_DNA"/>
</dbReference>
<dbReference type="FunFam" id="2.30.33.40:FF:000001">
    <property type="entry name" value="10 kDa chaperonin"/>
    <property type="match status" value="1"/>
</dbReference>
<dbReference type="CDD" id="cd00320">
    <property type="entry name" value="cpn10"/>
    <property type="match status" value="1"/>
</dbReference>
<evidence type="ECO:0000256" key="4">
    <source>
        <dbReference type="RuleBase" id="RU000535"/>
    </source>
</evidence>
<dbReference type="GO" id="GO:0005737">
    <property type="term" value="C:cytoplasm"/>
    <property type="evidence" value="ECO:0007669"/>
    <property type="project" value="UniProtKB-SubCell"/>
</dbReference>
<name>A0A6G8PUD0_9ACTN</name>
<dbReference type="GO" id="GO:0044183">
    <property type="term" value="F:protein folding chaperone"/>
    <property type="evidence" value="ECO:0007669"/>
    <property type="project" value="InterPro"/>
</dbReference>
<dbReference type="Pfam" id="PF00166">
    <property type="entry name" value="Cpn10"/>
    <property type="match status" value="1"/>
</dbReference>
<evidence type="ECO:0000313" key="5">
    <source>
        <dbReference type="EMBL" id="QIN77974.1"/>
    </source>
</evidence>
<dbReference type="GO" id="GO:0005524">
    <property type="term" value="F:ATP binding"/>
    <property type="evidence" value="ECO:0007669"/>
    <property type="project" value="InterPro"/>
</dbReference>
<protein>
    <recommendedName>
        <fullName evidence="3">Co-chaperonin GroES</fullName>
    </recommendedName>
    <alternativeName>
        <fullName evidence="3">10 kDa chaperonin</fullName>
    </alternativeName>
    <alternativeName>
        <fullName evidence="3">Chaperonin-10</fullName>
        <shortName evidence="3">Cpn10</shortName>
    </alternativeName>
</protein>
<keyword evidence="3" id="KW-0963">Cytoplasm</keyword>
<dbReference type="HAMAP" id="MF_00580">
    <property type="entry name" value="CH10"/>
    <property type="match status" value="1"/>
</dbReference>
<dbReference type="NCBIfam" id="NF001531">
    <property type="entry name" value="PRK00364.2-2"/>
    <property type="match status" value="1"/>
</dbReference>
<dbReference type="AlphaFoldDB" id="A0A6G8PUD0"/>
<dbReference type="KEGG" id="rmar:GBA65_04945"/>
<organism evidence="5 6">
    <name type="scientific">Rubrobacter marinus</name>
    <dbReference type="NCBI Taxonomy" id="2653852"/>
    <lineage>
        <taxon>Bacteria</taxon>
        <taxon>Bacillati</taxon>
        <taxon>Actinomycetota</taxon>
        <taxon>Rubrobacteria</taxon>
        <taxon>Rubrobacterales</taxon>
        <taxon>Rubrobacteraceae</taxon>
        <taxon>Rubrobacter</taxon>
    </lineage>
</organism>
<reference evidence="5 6" key="1">
    <citation type="submission" date="2019-10" db="EMBL/GenBank/DDBJ databases">
        <title>Rubrobacter sp nov SCSIO 52915 isolated from a deep-sea sediment in the South China Sea.</title>
        <authorList>
            <person name="Chen R.W."/>
        </authorList>
    </citation>
    <scope>NUCLEOTIDE SEQUENCE [LARGE SCALE GENOMIC DNA]</scope>
    <source>
        <strain evidence="5 6">SCSIO 52915</strain>
    </source>
</reference>
<keyword evidence="2 3" id="KW-0143">Chaperone</keyword>
<dbReference type="NCBIfam" id="NF001533">
    <property type="entry name" value="PRK00364.2-4"/>
    <property type="match status" value="1"/>
</dbReference>
<dbReference type="Proteomes" id="UP000502706">
    <property type="component" value="Chromosome"/>
</dbReference>
<dbReference type="PANTHER" id="PTHR10772:SF63">
    <property type="entry name" value="20 KDA CHAPERONIN, CHLOROPLASTIC"/>
    <property type="match status" value="1"/>
</dbReference>
<proteinExistence type="inferred from homology"/>
<dbReference type="GO" id="GO:0046872">
    <property type="term" value="F:metal ion binding"/>
    <property type="evidence" value="ECO:0007669"/>
    <property type="project" value="TreeGrafter"/>
</dbReference>
<dbReference type="NCBIfam" id="NF001537">
    <property type="entry name" value="PRK00364.3-3"/>
    <property type="match status" value="1"/>
</dbReference>
<gene>
    <name evidence="3" type="primary">groES</name>
    <name evidence="3" type="synonym">groS</name>
    <name evidence="5" type="ORF">GBA65_04945</name>
</gene>
<dbReference type="PANTHER" id="PTHR10772">
    <property type="entry name" value="10 KDA HEAT SHOCK PROTEIN"/>
    <property type="match status" value="1"/>
</dbReference>
<dbReference type="RefSeq" id="WP_166395649.1">
    <property type="nucleotide sequence ID" value="NZ_CP045121.1"/>
</dbReference>
<dbReference type="SMART" id="SM00883">
    <property type="entry name" value="Cpn10"/>
    <property type="match status" value="1"/>
</dbReference>
<accession>A0A6G8PUD0</accession>
<dbReference type="InterPro" id="IPR011032">
    <property type="entry name" value="GroES-like_sf"/>
</dbReference>
<sequence length="96" mass="10298">MKFKPLGARALVQMIEREQTTASGIVLPDTAKEKPQTAKVVAVGNGKTDKDGNTVAVEVSEGDVIVFARYSGTEIKLEGEDYMILDADDILGVVED</sequence>
<dbReference type="GO" id="GO:0051087">
    <property type="term" value="F:protein-folding chaperone binding"/>
    <property type="evidence" value="ECO:0007669"/>
    <property type="project" value="TreeGrafter"/>
</dbReference>